<evidence type="ECO:0000256" key="3">
    <source>
        <dbReference type="ARBA" id="ARBA00023002"/>
    </source>
</evidence>
<comment type="similarity">
    <text evidence="1">Belongs to the short-chain dehydrogenases/reductases (SDR) family.</text>
</comment>
<evidence type="ECO:0000256" key="1">
    <source>
        <dbReference type="ARBA" id="ARBA00006484"/>
    </source>
</evidence>
<evidence type="ECO:0000256" key="2">
    <source>
        <dbReference type="ARBA" id="ARBA00022857"/>
    </source>
</evidence>
<dbReference type="SUPFAM" id="SSF51735">
    <property type="entry name" value="NAD(P)-binding Rossmann-fold domains"/>
    <property type="match status" value="1"/>
</dbReference>
<evidence type="ECO:0008006" key="5">
    <source>
        <dbReference type="Google" id="ProtNLM"/>
    </source>
</evidence>
<dbReference type="EMBL" id="HBIU01033363">
    <property type="protein sequence ID" value="CAE0636588.1"/>
    <property type="molecule type" value="Transcribed_RNA"/>
</dbReference>
<dbReference type="AlphaFoldDB" id="A0A7S3XZD7"/>
<dbReference type="PRINTS" id="PR00081">
    <property type="entry name" value="GDHRDH"/>
</dbReference>
<dbReference type="PANTHER" id="PTHR24320:SF282">
    <property type="entry name" value="WW DOMAIN-CONTAINING OXIDOREDUCTASE"/>
    <property type="match status" value="1"/>
</dbReference>
<evidence type="ECO:0000313" key="4">
    <source>
        <dbReference type="EMBL" id="CAE0636588.1"/>
    </source>
</evidence>
<name>A0A7S3XZD7_HETAK</name>
<dbReference type="InterPro" id="IPR036291">
    <property type="entry name" value="NAD(P)-bd_dom_sf"/>
</dbReference>
<gene>
    <name evidence="4" type="ORF">HAKA00212_LOCUS15350</name>
</gene>
<organism evidence="4">
    <name type="scientific">Heterosigma akashiwo</name>
    <name type="common">Chromophytic alga</name>
    <name type="synonym">Heterosigma carterae</name>
    <dbReference type="NCBI Taxonomy" id="2829"/>
    <lineage>
        <taxon>Eukaryota</taxon>
        <taxon>Sar</taxon>
        <taxon>Stramenopiles</taxon>
        <taxon>Ochrophyta</taxon>
        <taxon>Raphidophyceae</taxon>
        <taxon>Chattonellales</taxon>
        <taxon>Chattonellaceae</taxon>
        <taxon>Heterosigma</taxon>
    </lineage>
</organism>
<dbReference type="Pfam" id="PF00106">
    <property type="entry name" value="adh_short"/>
    <property type="match status" value="1"/>
</dbReference>
<dbReference type="GO" id="GO:0016491">
    <property type="term" value="F:oxidoreductase activity"/>
    <property type="evidence" value="ECO:0007669"/>
    <property type="project" value="UniProtKB-KW"/>
</dbReference>
<protein>
    <recommendedName>
        <fullName evidence="5">Protochlorophyllide reductase</fullName>
    </recommendedName>
</protein>
<sequence>MGGAYSSPVQMRNKVYEGLVESIPDQTGKVIAITGCTTGTGNVLAKTTLQKNGAVIMLNRPSVRASTAFESLKAEFPNAKVYHVDCDLSSFSSVREAAKEVNKIAKSGLHVLCNNAGVMANADEATGDGYDIQMQTNHLSHFLLANELMPLLEKVASQSGDARVIQMSSISAFQPATPLDERYYGKNGGNLGGNAAGAMFNGPRWERYHQTKLANMIFNAALAAKLSAADSRVRAIVAHPGVAATNLQVTTASHGGIGSFMAKLLFKMGGQSGEDGAAGIIRASFDPSVANGAYLGPKDRKGKPSMDGPAVEIEIPALAAREGDRDTLWRLSEEATGGEFRV</sequence>
<reference evidence="4" key="1">
    <citation type="submission" date="2021-01" db="EMBL/GenBank/DDBJ databases">
        <authorList>
            <person name="Corre E."/>
            <person name="Pelletier E."/>
            <person name="Niang G."/>
            <person name="Scheremetjew M."/>
            <person name="Finn R."/>
            <person name="Kale V."/>
            <person name="Holt S."/>
            <person name="Cochrane G."/>
            <person name="Meng A."/>
            <person name="Brown T."/>
            <person name="Cohen L."/>
        </authorList>
    </citation>
    <scope>NUCLEOTIDE SEQUENCE</scope>
    <source>
        <strain evidence="4">CCMP3107</strain>
    </source>
</reference>
<keyword evidence="3" id="KW-0560">Oxidoreductase</keyword>
<dbReference type="Gene3D" id="3.40.50.720">
    <property type="entry name" value="NAD(P)-binding Rossmann-like Domain"/>
    <property type="match status" value="1"/>
</dbReference>
<keyword evidence="2" id="KW-0521">NADP</keyword>
<dbReference type="PANTHER" id="PTHR24320">
    <property type="entry name" value="RETINOL DEHYDROGENASE"/>
    <property type="match status" value="1"/>
</dbReference>
<proteinExistence type="inferred from homology"/>
<dbReference type="InterPro" id="IPR002347">
    <property type="entry name" value="SDR_fam"/>
</dbReference>
<accession>A0A7S3XZD7</accession>